<dbReference type="Gene3D" id="1.20.1740.10">
    <property type="entry name" value="Amino acid/polyamine transporter I"/>
    <property type="match status" value="1"/>
</dbReference>
<name>A0ABS7KU99_CLOSR</name>
<dbReference type="PANTHER" id="PTHR43341">
    <property type="entry name" value="AMINO ACID PERMEASE"/>
    <property type="match status" value="1"/>
</dbReference>
<gene>
    <name evidence="9" type="ORF">K5V21_02880</name>
</gene>
<feature type="transmembrane region" description="Helical" evidence="7">
    <location>
        <begin position="99"/>
        <end position="121"/>
    </location>
</feature>
<keyword evidence="3 7" id="KW-0812">Transmembrane</keyword>
<feature type="transmembrane region" description="Helical" evidence="7">
    <location>
        <begin position="240"/>
        <end position="259"/>
    </location>
</feature>
<dbReference type="Pfam" id="PF00324">
    <property type="entry name" value="AA_permease"/>
    <property type="match status" value="1"/>
</dbReference>
<feature type="transmembrane region" description="Helical" evidence="7">
    <location>
        <begin position="279"/>
        <end position="299"/>
    </location>
</feature>
<keyword evidence="5 7" id="KW-1133">Transmembrane helix</keyword>
<evidence type="ECO:0000256" key="6">
    <source>
        <dbReference type="ARBA" id="ARBA00023136"/>
    </source>
</evidence>
<dbReference type="InterPro" id="IPR050524">
    <property type="entry name" value="APC_YAT"/>
</dbReference>
<feature type="transmembrane region" description="Helical" evidence="7">
    <location>
        <begin position="331"/>
        <end position="352"/>
    </location>
</feature>
<feature type="transmembrane region" description="Helical" evidence="7">
    <location>
        <begin position="404"/>
        <end position="426"/>
    </location>
</feature>
<feature type="transmembrane region" description="Helical" evidence="7">
    <location>
        <begin position="127"/>
        <end position="144"/>
    </location>
</feature>
<feature type="transmembrane region" description="Helical" evidence="7">
    <location>
        <begin position="18"/>
        <end position="35"/>
    </location>
</feature>
<dbReference type="EMBL" id="JAIKTU010000002">
    <property type="protein sequence ID" value="MBY0754393.1"/>
    <property type="molecule type" value="Genomic_DNA"/>
</dbReference>
<comment type="subcellular location">
    <subcellularLocation>
        <location evidence="1">Membrane</location>
        <topology evidence="1">Multi-pass membrane protein</topology>
    </subcellularLocation>
</comment>
<dbReference type="PIRSF" id="PIRSF006060">
    <property type="entry name" value="AA_transporter"/>
    <property type="match status" value="1"/>
</dbReference>
<protein>
    <submittedName>
        <fullName evidence="9">Amino acid permease</fullName>
    </submittedName>
</protein>
<feature type="transmembrane region" description="Helical" evidence="7">
    <location>
        <begin position="41"/>
        <end position="62"/>
    </location>
</feature>
<dbReference type="InterPro" id="IPR004841">
    <property type="entry name" value="AA-permease/SLC12A_dom"/>
</dbReference>
<accession>A0ABS7KU99</accession>
<dbReference type="PANTHER" id="PTHR43341:SF1">
    <property type="entry name" value="GENERAL AMINO-ACID PERMEASE GAP1"/>
    <property type="match status" value="1"/>
</dbReference>
<keyword evidence="2" id="KW-0813">Transport</keyword>
<evidence type="ECO:0000256" key="3">
    <source>
        <dbReference type="ARBA" id="ARBA00022692"/>
    </source>
</evidence>
<sequence length="496" mass="53563">MSETENGELKRSLKARHLNMIALGGSIGTGIFLAMGDSIHVAGIGGSIVAYGIIGIMVYFLITSLGEMATYMPISGSFGAYASKFIDPALGFALGWNYWYNWAITIATEMVAGSLVMKYWFPNVPGIIWSSIFLVVIVGLNLLSSKAYGESEFWFAGIKVVTVIVFIVVGVLMIFGIMNGDTVGFKNIYANGGPFVGGFKSIFSIFLIAGFSFQGTELIGIAAGESENPEKTIPKAVHTIFWRILIFYIGTILVIGLIIPSAQAGVSTSPFTMVFEKAGIAGAASLMNAVILTSVLSAGNSGMYASSRMLYAMAKSGMAPKVFSKLNKRGVPTNAIILTTIIASACFLTGLYAESTVYVWLVAASGLAGFIAWLGIAACHYRFRKAYIYQGKDLSNLPYKAKMFPIGPIIALLLCAVVIVGQGFSYIKPEGIDWMGIISSYIGIPLFIILWACYKIKHKSKIVKLQDVDLEVDTLKRDVTKEVCEENVTQNILEEN</sequence>
<evidence type="ECO:0000256" key="5">
    <source>
        <dbReference type="ARBA" id="ARBA00022989"/>
    </source>
</evidence>
<organism evidence="9 10">
    <name type="scientific">Clostridium sardiniense</name>
    <name type="common">Clostridium absonum</name>
    <dbReference type="NCBI Taxonomy" id="29369"/>
    <lineage>
        <taxon>Bacteria</taxon>
        <taxon>Bacillati</taxon>
        <taxon>Bacillota</taxon>
        <taxon>Clostridia</taxon>
        <taxon>Eubacteriales</taxon>
        <taxon>Clostridiaceae</taxon>
        <taxon>Clostridium</taxon>
    </lineage>
</organism>
<feature type="transmembrane region" description="Helical" evidence="7">
    <location>
        <begin position="198"/>
        <end position="219"/>
    </location>
</feature>
<evidence type="ECO:0000256" key="2">
    <source>
        <dbReference type="ARBA" id="ARBA00022448"/>
    </source>
</evidence>
<evidence type="ECO:0000256" key="4">
    <source>
        <dbReference type="ARBA" id="ARBA00022970"/>
    </source>
</evidence>
<feature type="domain" description="Amino acid permease/ SLC12A" evidence="8">
    <location>
        <begin position="17"/>
        <end position="464"/>
    </location>
</feature>
<evidence type="ECO:0000256" key="7">
    <source>
        <dbReference type="SAM" id="Phobius"/>
    </source>
</evidence>
<feature type="transmembrane region" description="Helical" evidence="7">
    <location>
        <begin position="358"/>
        <end position="383"/>
    </location>
</feature>
<dbReference type="RefSeq" id="WP_221858966.1">
    <property type="nucleotide sequence ID" value="NZ_JAIKTU010000002.1"/>
</dbReference>
<proteinExistence type="predicted"/>
<reference evidence="9 10" key="1">
    <citation type="journal article" date="2021" name="Cell Host Microbe">
        <title>in vivo commensal control of Clostridioides difficile virulence.</title>
        <authorList>
            <person name="Girinathan B.P."/>
            <person name="Dibenedetto N."/>
            <person name="Worley J.N."/>
            <person name="Peltier J."/>
            <person name="Arrieta-Ortiz M.L."/>
            <person name="Rupa Christinal Immanuel S."/>
            <person name="Lavin R."/>
            <person name="Delaney M.L."/>
            <person name="Cummins C."/>
            <person name="Hoffmann M."/>
            <person name="Luo Y."/>
            <person name="Gonzalez-Escalona N."/>
            <person name="Allard M."/>
            <person name="Onderdonk A.B."/>
            <person name="Gerber G.K."/>
            <person name="Sonenshein A.L."/>
            <person name="Baliga N."/>
            <person name="Dupuy B."/>
            <person name="Bry L."/>
        </authorList>
    </citation>
    <scope>NUCLEOTIDE SEQUENCE [LARGE SCALE GENOMIC DNA]</scope>
    <source>
        <strain evidence="9 10">DSM 599</strain>
    </source>
</reference>
<keyword evidence="4" id="KW-0029">Amino-acid transport</keyword>
<feature type="transmembrane region" description="Helical" evidence="7">
    <location>
        <begin position="156"/>
        <end position="178"/>
    </location>
</feature>
<keyword evidence="10" id="KW-1185">Reference proteome</keyword>
<keyword evidence="6 7" id="KW-0472">Membrane</keyword>
<evidence type="ECO:0000313" key="9">
    <source>
        <dbReference type="EMBL" id="MBY0754393.1"/>
    </source>
</evidence>
<dbReference type="Proteomes" id="UP001299068">
    <property type="component" value="Unassembled WGS sequence"/>
</dbReference>
<evidence type="ECO:0000256" key="1">
    <source>
        <dbReference type="ARBA" id="ARBA00004141"/>
    </source>
</evidence>
<evidence type="ECO:0000313" key="10">
    <source>
        <dbReference type="Proteomes" id="UP001299068"/>
    </source>
</evidence>
<evidence type="ECO:0000259" key="8">
    <source>
        <dbReference type="Pfam" id="PF00324"/>
    </source>
</evidence>
<feature type="transmembrane region" description="Helical" evidence="7">
    <location>
        <begin position="432"/>
        <end position="454"/>
    </location>
</feature>
<comment type="caution">
    <text evidence="9">The sequence shown here is derived from an EMBL/GenBank/DDBJ whole genome shotgun (WGS) entry which is preliminary data.</text>
</comment>